<dbReference type="Pfam" id="PF07690">
    <property type="entry name" value="MFS_1"/>
    <property type="match status" value="1"/>
</dbReference>
<keyword evidence="9" id="KW-1185">Reference proteome</keyword>
<feature type="transmembrane region" description="Helical" evidence="6">
    <location>
        <begin position="295"/>
        <end position="313"/>
    </location>
</feature>
<feature type="transmembrane region" description="Helical" evidence="6">
    <location>
        <begin position="7"/>
        <end position="32"/>
    </location>
</feature>
<dbReference type="GO" id="GO:0005886">
    <property type="term" value="C:plasma membrane"/>
    <property type="evidence" value="ECO:0007669"/>
    <property type="project" value="UniProtKB-SubCell"/>
</dbReference>
<sequence>MLFKKSLISLAIGGFGIGLTEFIMMGILRYVAKDFGITIPEAGHFISSYALGVVVGAPILVLIAGNYPPKKILLTLMLVFTVFNSMSIFASNYTFLVITRFLSGLPHGAYFGVGAVVASRLVDSSKRASAISMVLAGLTVANIIGIPLTIKLVNLLTWRYAFLVVGIVGVLAMLFITMWLPDLKQERRNNAKNELKVFIKAEPWFVLAITAVGTGGFFAWFSYIEPMLVKITGFSEGNTISAILALAGLGMFVGNFVGGYLADKVSPGRAIIILLSVMVLCLIGVSLLSPYKIPTLIMTFITAAFAFSTGSPIQMLMINASKGGEMLASASNQAGFNMGNALGAYLGGLPIAYGFGLASPEWSGAGMAAVGVLITLMMLIRRKKKTKVGTI</sequence>
<protein>
    <submittedName>
        <fullName evidence="8">MFS transporter AraJ</fullName>
    </submittedName>
</protein>
<evidence type="ECO:0000256" key="2">
    <source>
        <dbReference type="ARBA" id="ARBA00022475"/>
    </source>
</evidence>
<dbReference type="PANTHER" id="PTHR43124">
    <property type="entry name" value="PURINE EFFLUX PUMP PBUE"/>
    <property type="match status" value="1"/>
</dbReference>
<dbReference type="InterPro" id="IPR020846">
    <property type="entry name" value="MFS_dom"/>
</dbReference>
<feature type="transmembrane region" description="Helical" evidence="6">
    <location>
        <begin position="201"/>
        <end position="220"/>
    </location>
</feature>
<comment type="subcellular location">
    <subcellularLocation>
        <location evidence="1">Cell membrane</location>
        <topology evidence="1">Multi-pass membrane protein</topology>
    </subcellularLocation>
</comment>
<dbReference type="EMBL" id="BRVP01000004">
    <property type="protein sequence ID" value="GLB51610.1"/>
    <property type="molecule type" value="Genomic_DNA"/>
</dbReference>
<comment type="caution">
    <text evidence="8">The sequence shown here is derived from an EMBL/GenBank/DDBJ whole genome shotgun (WGS) entry which is preliminary data.</text>
</comment>
<evidence type="ECO:0000256" key="1">
    <source>
        <dbReference type="ARBA" id="ARBA00004651"/>
    </source>
</evidence>
<dbReference type="SUPFAM" id="SSF103473">
    <property type="entry name" value="MFS general substrate transporter"/>
    <property type="match status" value="1"/>
</dbReference>
<dbReference type="GO" id="GO:0022857">
    <property type="term" value="F:transmembrane transporter activity"/>
    <property type="evidence" value="ECO:0007669"/>
    <property type="project" value="InterPro"/>
</dbReference>
<feature type="domain" description="Major facilitator superfamily (MFS) profile" evidence="7">
    <location>
        <begin position="6"/>
        <end position="383"/>
    </location>
</feature>
<evidence type="ECO:0000256" key="5">
    <source>
        <dbReference type="ARBA" id="ARBA00023136"/>
    </source>
</evidence>
<dbReference type="InterPro" id="IPR050189">
    <property type="entry name" value="MFS_Efflux_Transporters"/>
</dbReference>
<evidence type="ECO:0000256" key="3">
    <source>
        <dbReference type="ARBA" id="ARBA00022692"/>
    </source>
</evidence>
<evidence type="ECO:0000313" key="9">
    <source>
        <dbReference type="Proteomes" id="UP001143545"/>
    </source>
</evidence>
<gene>
    <name evidence="8" type="ORF">NBRC110019_06490</name>
</gene>
<dbReference type="PROSITE" id="PS50850">
    <property type="entry name" value="MFS"/>
    <property type="match status" value="1"/>
</dbReference>
<reference evidence="8" key="1">
    <citation type="submission" date="2022-07" db="EMBL/GenBank/DDBJ databases">
        <title>Taxonomy of Novel Oxalotrophic and Methylotrophic Bacteria.</title>
        <authorList>
            <person name="Sahin N."/>
            <person name="Tani A."/>
        </authorList>
    </citation>
    <scope>NUCLEOTIDE SEQUENCE</scope>
    <source>
        <strain evidence="8">AM327</strain>
    </source>
</reference>
<dbReference type="InterPro" id="IPR036259">
    <property type="entry name" value="MFS_trans_sf"/>
</dbReference>
<feature type="transmembrane region" description="Helical" evidence="6">
    <location>
        <begin position="130"/>
        <end position="148"/>
    </location>
</feature>
<evidence type="ECO:0000313" key="8">
    <source>
        <dbReference type="EMBL" id="GLB51610.1"/>
    </source>
</evidence>
<feature type="transmembrane region" description="Helical" evidence="6">
    <location>
        <begin position="44"/>
        <end position="65"/>
    </location>
</feature>
<dbReference type="Proteomes" id="UP001143545">
    <property type="component" value="Unassembled WGS sequence"/>
</dbReference>
<organism evidence="8 9">
    <name type="scientific">Neptunitalea chrysea</name>
    <dbReference type="NCBI Taxonomy" id="1647581"/>
    <lineage>
        <taxon>Bacteria</taxon>
        <taxon>Pseudomonadati</taxon>
        <taxon>Bacteroidota</taxon>
        <taxon>Flavobacteriia</taxon>
        <taxon>Flavobacteriales</taxon>
        <taxon>Flavobacteriaceae</taxon>
        <taxon>Neptunitalea</taxon>
    </lineage>
</organism>
<dbReference type="CDD" id="cd17324">
    <property type="entry name" value="MFS_NepI_like"/>
    <property type="match status" value="1"/>
</dbReference>
<evidence type="ECO:0000256" key="6">
    <source>
        <dbReference type="SAM" id="Phobius"/>
    </source>
</evidence>
<dbReference type="AlphaFoldDB" id="A0A9W6B3F2"/>
<feature type="transmembrane region" description="Helical" evidence="6">
    <location>
        <begin position="362"/>
        <end position="380"/>
    </location>
</feature>
<dbReference type="RefSeq" id="WP_281752332.1">
    <property type="nucleotide sequence ID" value="NZ_BRVP01000004.1"/>
</dbReference>
<keyword evidence="5 6" id="KW-0472">Membrane</keyword>
<feature type="transmembrane region" description="Helical" evidence="6">
    <location>
        <begin position="72"/>
        <end position="91"/>
    </location>
</feature>
<feature type="transmembrane region" description="Helical" evidence="6">
    <location>
        <begin position="334"/>
        <end position="356"/>
    </location>
</feature>
<dbReference type="InterPro" id="IPR011701">
    <property type="entry name" value="MFS"/>
</dbReference>
<feature type="transmembrane region" description="Helical" evidence="6">
    <location>
        <begin position="97"/>
        <end position="118"/>
    </location>
</feature>
<evidence type="ECO:0000256" key="4">
    <source>
        <dbReference type="ARBA" id="ARBA00022989"/>
    </source>
</evidence>
<feature type="transmembrane region" description="Helical" evidence="6">
    <location>
        <begin position="270"/>
        <end position="289"/>
    </location>
</feature>
<keyword evidence="3 6" id="KW-0812">Transmembrane</keyword>
<proteinExistence type="predicted"/>
<accession>A0A9W6B3F2</accession>
<dbReference type="PANTHER" id="PTHR43124:SF6">
    <property type="entry name" value="TRANSPORTER ARAJ-RELATED"/>
    <property type="match status" value="1"/>
</dbReference>
<evidence type="ECO:0000259" key="7">
    <source>
        <dbReference type="PROSITE" id="PS50850"/>
    </source>
</evidence>
<keyword evidence="2" id="KW-1003">Cell membrane</keyword>
<dbReference type="Gene3D" id="1.20.1250.20">
    <property type="entry name" value="MFS general substrate transporter like domains"/>
    <property type="match status" value="2"/>
</dbReference>
<keyword evidence="4 6" id="KW-1133">Transmembrane helix</keyword>
<feature type="transmembrane region" description="Helical" evidence="6">
    <location>
        <begin position="240"/>
        <end position="258"/>
    </location>
</feature>
<feature type="transmembrane region" description="Helical" evidence="6">
    <location>
        <begin position="160"/>
        <end position="180"/>
    </location>
</feature>
<name>A0A9W6B3F2_9FLAO</name>